<protein>
    <submittedName>
        <fullName evidence="7">Molybdate-binding periplasmic protein</fullName>
    </submittedName>
</protein>
<dbReference type="KEGG" id="bkw:BkAM31D_23135"/>
<organism evidence="7 8">
    <name type="scientific">Halalkalibacter krulwichiae</name>
    <dbReference type="NCBI Taxonomy" id="199441"/>
    <lineage>
        <taxon>Bacteria</taxon>
        <taxon>Bacillati</taxon>
        <taxon>Bacillota</taxon>
        <taxon>Bacilli</taxon>
        <taxon>Bacillales</taxon>
        <taxon>Bacillaceae</taxon>
        <taxon>Halalkalibacter</taxon>
    </lineage>
</organism>
<feature type="binding site" evidence="5">
    <location>
        <position position="75"/>
    </location>
    <ligand>
        <name>molybdate</name>
        <dbReference type="ChEBI" id="CHEBI:36264"/>
    </ligand>
</feature>
<dbReference type="NCBIfam" id="TIGR01256">
    <property type="entry name" value="modA"/>
    <property type="match status" value="1"/>
</dbReference>
<evidence type="ECO:0000256" key="2">
    <source>
        <dbReference type="ARBA" id="ARBA00022505"/>
    </source>
</evidence>
<proteinExistence type="inferred from homology"/>
<dbReference type="GO" id="GO:0015689">
    <property type="term" value="P:molybdate ion transport"/>
    <property type="evidence" value="ECO:0007669"/>
    <property type="project" value="InterPro"/>
</dbReference>
<evidence type="ECO:0000256" key="6">
    <source>
        <dbReference type="SAM" id="SignalP"/>
    </source>
</evidence>
<keyword evidence="2 5" id="KW-0500">Molybdenum</keyword>
<evidence type="ECO:0000313" key="8">
    <source>
        <dbReference type="Proteomes" id="UP000193006"/>
    </source>
</evidence>
<dbReference type="SUPFAM" id="SSF53850">
    <property type="entry name" value="Periplasmic binding protein-like II"/>
    <property type="match status" value="1"/>
</dbReference>
<dbReference type="EMBL" id="CP020814">
    <property type="protein sequence ID" value="ARK32527.1"/>
    <property type="molecule type" value="Genomic_DNA"/>
</dbReference>
<dbReference type="FunFam" id="3.40.190.10:FF:000035">
    <property type="entry name" value="Molybdate ABC transporter substrate-binding protein"/>
    <property type="match status" value="1"/>
</dbReference>
<evidence type="ECO:0000256" key="1">
    <source>
        <dbReference type="ARBA" id="ARBA00009175"/>
    </source>
</evidence>
<dbReference type="GO" id="GO:0030973">
    <property type="term" value="F:molybdate ion binding"/>
    <property type="evidence" value="ECO:0007669"/>
    <property type="project" value="UniProtKB-ARBA"/>
</dbReference>
<keyword evidence="4 6" id="KW-0732">Signal</keyword>
<dbReference type="STRING" id="199441.BkAM31D_23135"/>
<evidence type="ECO:0000256" key="5">
    <source>
        <dbReference type="PIRSR" id="PIRSR004846-1"/>
    </source>
</evidence>
<dbReference type="CDD" id="cd13537">
    <property type="entry name" value="PBP2_YvgL_like"/>
    <property type="match status" value="1"/>
</dbReference>
<feature type="chain" id="PRO_5038642519" evidence="6">
    <location>
        <begin position="21"/>
        <end position="266"/>
    </location>
</feature>
<evidence type="ECO:0000256" key="3">
    <source>
        <dbReference type="ARBA" id="ARBA00022723"/>
    </source>
</evidence>
<reference evidence="7 8" key="1">
    <citation type="submission" date="2017-04" db="EMBL/GenBank/DDBJ databases">
        <title>Bacillus krulwichiae AM31D Genome sequencing and assembly.</title>
        <authorList>
            <person name="Krulwich T.A."/>
            <person name="Anastor L."/>
            <person name="Ehrlich R."/>
            <person name="Ehrlich G.D."/>
            <person name="Janto B."/>
        </authorList>
    </citation>
    <scope>NUCLEOTIDE SEQUENCE [LARGE SCALE GENOMIC DNA]</scope>
    <source>
        <strain evidence="7 8">AM31D</strain>
    </source>
</reference>
<name>A0A1X9MGE7_9BACI</name>
<evidence type="ECO:0000313" key="7">
    <source>
        <dbReference type="EMBL" id="ARK32527.1"/>
    </source>
</evidence>
<dbReference type="InterPro" id="IPR005950">
    <property type="entry name" value="ModA"/>
</dbReference>
<feature type="binding site" evidence="5">
    <location>
        <position position="182"/>
    </location>
    <ligand>
        <name>molybdate</name>
        <dbReference type="ChEBI" id="CHEBI:36264"/>
    </ligand>
</feature>
<comment type="similarity">
    <text evidence="1">Belongs to the bacterial solute-binding protein ModA family.</text>
</comment>
<dbReference type="InterPro" id="IPR041879">
    <property type="entry name" value="YvgL-like_PBP2"/>
</dbReference>
<sequence precursor="true">MKKFYGLLVFVFLLVGCGSAGTEPDKAESKHESEEASVELLISAAASLTDVLEEVKEKYAEEKPTVTLTFNMGPSGQLQQQIEQGAPADVFLSAAQRQMDELEEKELLIKETKVDIVGNELVLIAPTHSTLTSFEELKGDAVKHIGIGNPDSVPVGQYAREVLENINLWEDLSPKLVEGQNVRTVLSYVETGNAEAGFVYRSDTVASDKVKIIEAAPEGSASPILYPAAVVKASKHQDEAKAFVEFLQTDLAIEIFEQYGFKQIEK</sequence>
<dbReference type="PROSITE" id="PS51257">
    <property type="entry name" value="PROKAR_LIPOPROTEIN"/>
    <property type="match status" value="1"/>
</dbReference>
<dbReference type="InterPro" id="IPR050682">
    <property type="entry name" value="ModA/WtpA"/>
</dbReference>
<dbReference type="RefSeq" id="WP_066160189.1">
    <property type="nucleotide sequence ID" value="NZ_CP020814.1"/>
</dbReference>
<feature type="signal peptide" evidence="6">
    <location>
        <begin position="1"/>
        <end position="20"/>
    </location>
</feature>
<dbReference type="PIRSF" id="PIRSF004846">
    <property type="entry name" value="ModA"/>
    <property type="match status" value="1"/>
</dbReference>
<dbReference type="Proteomes" id="UP000193006">
    <property type="component" value="Chromosome"/>
</dbReference>
<dbReference type="PANTHER" id="PTHR30632">
    <property type="entry name" value="MOLYBDATE-BINDING PERIPLASMIC PROTEIN"/>
    <property type="match status" value="1"/>
</dbReference>
<dbReference type="GO" id="GO:0046872">
    <property type="term" value="F:metal ion binding"/>
    <property type="evidence" value="ECO:0007669"/>
    <property type="project" value="UniProtKB-KW"/>
</dbReference>
<dbReference type="PANTHER" id="PTHR30632:SF0">
    <property type="entry name" value="SULFATE-BINDING PROTEIN"/>
    <property type="match status" value="1"/>
</dbReference>
<feature type="binding site" evidence="5">
    <location>
        <position position="47"/>
    </location>
    <ligand>
        <name>molybdate</name>
        <dbReference type="ChEBI" id="CHEBI:36264"/>
    </ligand>
</feature>
<keyword evidence="3 5" id="KW-0479">Metal-binding</keyword>
<dbReference type="AlphaFoldDB" id="A0A1X9MGE7"/>
<accession>A0A1X9MGE7</accession>
<dbReference type="Gene3D" id="3.40.190.10">
    <property type="entry name" value="Periplasmic binding protein-like II"/>
    <property type="match status" value="2"/>
</dbReference>
<feature type="binding site" evidence="5">
    <location>
        <position position="200"/>
    </location>
    <ligand>
        <name>molybdate</name>
        <dbReference type="ChEBI" id="CHEBI:36264"/>
    </ligand>
</feature>
<evidence type="ECO:0000256" key="4">
    <source>
        <dbReference type="ARBA" id="ARBA00022729"/>
    </source>
</evidence>
<keyword evidence="8" id="KW-1185">Reference proteome</keyword>
<dbReference type="GO" id="GO:1901359">
    <property type="term" value="F:tungstate binding"/>
    <property type="evidence" value="ECO:0007669"/>
    <property type="project" value="UniProtKB-ARBA"/>
</dbReference>
<dbReference type="Pfam" id="PF13531">
    <property type="entry name" value="SBP_bac_11"/>
    <property type="match status" value="1"/>
</dbReference>
<gene>
    <name evidence="7" type="primary">modA</name>
    <name evidence="7" type="ORF">BkAM31D_23135</name>
</gene>